<keyword evidence="2" id="KW-1185">Reference proteome</keyword>
<protein>
    <submittedName>
        <fullName evidence="1">Uncharacterized protein</fullName>
    </submittedName>
</protein>
<comment type="caution">
    <text evidence="1">The sequence shown here is derived from an EMBL/GenBank/DDBJ whole genome shotgun (WGS) entry which is preliminary data.</text>
</comment>
<dbReference type="Proteomes" id="UP000796880">
    <property type="component" value="Unassembled WGS sequence"/>
</dbReference>
<proteinExistence type="predicted"/>
<dbReference type="AlphaFoldDB" id="A0A8K0MDU4"/>
<name>A0A8K0MDU4_9ROSA</name>
<dbReference type="EMBL" id="VOIH02000007">
    <property type="protein sequence ID" value="KAF3442881.1"/>
    <property type="molecule type" value="Genomic_DNA"/>
</dbReference>
<evidence type="ECO:0000313" key="2">
    <source>
        <dbReference type="Proteomes" id="UP000796880"/>
    </source>
</evidence>
<accession>A0A8K0MDU4</accession>
<evidence type="ECO:0000313" key="1">
    <source>
        <dbReference type="EMBL" id="KAF3442881.1"/>
    </source>
</evidence>
<reference evidence="1" key="1">
    <citation type="submission" date="2020-03" db="EMBL/GenBank/DDBJ databases">
        <title>A high-quality chromosome-level genome assembly of a woody plant with both climbing and erect habits, Rhamnella rubrinervis.</title>
        <authorList>
            <person name="Lu Z."/>
            <person name="Yang Y."/>
            <person name="Zhu X."/>
            <person name="Sun Y."/>
        </authorList>
    </citation>
    <scope>NUCLEOTIDE SEQUENCE</scope>
    <source>
        <strain evidence="1">BYM</strain>
        <tissue evidence="1">Leaf</tissue>
    </source>
</reference>
<sequence length="247" mass="27362">MSSLIQPATVKSALGVVSKLYGPWLYTGVVGGITFANLNIFNDSSVKVITNVDAFILTKTDPEKKKLPKGKEAGVELEKSTAQEQLDGTKQGGTFKSYLKGLESEIAEWLRIVPGNIRPTFGLERPICNGSGRKKREAFLLLEGSYREGLQAFECEGQVMGRVINKRHGMVQMGEASLVIDLLGPVELEYARETDGSNANKGLNDVEEFQNLQLTEVEAQSHDCSSFLKFNPEDNSRYRTQLRQKNQ</sequence>
<organism evidence="1 2">
    <name type="scientific">Rhamnella rubrinervis</name>
    <dbReference type="NCBI Taxonomy" id="2594499"/>
    <lineage>
        <taxon>Eukaryota</taxon>
        <taxon>Viridiplantae</taxon>
        <taxon>Streptophyta</taxon>
        <taxon>Embryophyta</taxon>
        <taxon>Tracheophyta</taxon>
        <taxon>Spermatophyta</taxon>
        <taxon>Magnoliopsida</taxon>
        <taxon>eudicotyledons</taxon>
        <taxon>Gunneridae</taxon>
        <taxon>Pentapetalae</taxon>
        <taxon>rosids</taxon>
        <taxon>fabids</taxon>
        <taxon>Rosales</taxon>
        <taxon>Rhamnaceae</taxon>
        <taxon>rhamnoid group</taxon>
        <taxon>Rhamneae</taxon>
        <taxon>Rhamnella</taxon>
    </lineage>
</organism>
<gene>
    <name evidence="1" type="ORF">FNV43_RR16799</name>
</gene>